<feature type="compositionally biased region" description="Basic and acidic residues" evidence="1">
    <location>
        <begin position="75"/>
        <end position="87"/>
    </location>
</feature>
<reference evidence="2 3" key="2">
    <citation type="journal article" date="2024" name="G3 (Bethesda)">
        <title>The genome of the cryopelagic Antarctic bald notothen, Trematomus borchgrevinki.</title>
        <authorList>
            <person name="Rayamajhi N."/>
            <person name="Rivera-Colon A.G."/>
            <person name="Minhas B.F."/>
            <person name="Cheng C.C."/>
            <person name="Catchen J.M."/>
        </authorList>
    </citation>
    <scope>NUCLEOTIDE SEQUENCE [LARGE SCALE GENOMIC DNA]</scope>
    <source>
        <strain evidence="2">AGRC-2024</strain>
    </source>
</reference>
<sequence length="137" mass="15163">MSDKKTGQINLSTNKKIKKLRTISVVCSLTGSWQQWVTENENKQVGECVSKKPHPVIQPTEALQQYETTSGEAQKTTHKDAKYSSKTEEVNTTAEALSRIKVKPVMKTVTSGIQEKSAGIGLLTESPCHQKRRSTGF</sequence>
<gene>
    <name evidence="2" type="ORF">OYC64_003461</name>
</gene>
<comment type="caution">
    <text evidence="2">The sequence shown here is derived from an EMBL/GenBank/DDBJ whole genome shotgun (WGS) entry which is preliminary data.</text>
</comment>
<reference evidence="2 3" key="1">
    <citation type="journal article" date="2022" name="G3 (Bethesda)">
        <title>Evaluating Illumina-, Nanopore-, and PacBio-based genome assembly strategies with the bald notothen, Trematomus borchgrevinki.</title>
        <authorList>
            <person name="Rayamajhi N."/>
            <person name="Cheng C.C."/>
            <person name="Catchen J.M."/>
        </authorList>
    </citation>
    <scope>NUCLEOTIDE SEQUENCE [LARGE SCALE GENOMIC DNA]</scope>
    <source>
        <strain evidence="2">AGRC-2024</strain>
    </source>
</reference>
<dbReference type="AlphaFoldDB" id="A0ABD2FPC3"/>
<dbReference type="EMBL" id="JBIYXZ010002088">
    <property type="protein sequence ID" value="KAL3043602.1"/>
    <property type="molecule type" value="Genomic_DNA"/>
</dbReference>
<protein>
    <submittedName>
        <fullName evidence="2">Uncharacterized protein</fullName>
    </submittedName>
</protein>
<name>A0ABD2FPC3_PAGBO</name>
<feature type="region of interest" description="Disordered" evidence="1">
    <location>
        <begin position="67"/>
        <end position="87"/>
    </location>
</feature>
<evidence type="ECO:0000313" key="3">
    <source>
        <dbReference type="Proteomes" id="UP001619887"/>
    </source>
</evidence>
<keyword evidence="3" id="KW-1185">Reference proteome</keyword>
<proteinExistence type="predicted"/>
<organism evidence="2 3">
    <name type="scientific">Pagothenia borchgrevinki</name>
    <name type="common">Bald rockcod</name>
    <name type="synonym">Trematomus borchgrevinki</name>
    <dbReference type="NCBI Taxonomy" id="8213"/>
    <lineage>
        <taxon>Eukaryota</taxon>
        <taxon>Metazoa</taxon>
        <taxon>Chordata</taxon>
        <taxon>Craniata</taxon>
        <taxon>Vertebrata</taxon>
        <taxon>Euteleostomi</taxon>
        <taxon>Actinopterygii</taxon>
        <taxon>Neopterygii</taxon>
        <taxon>Teleostei</taxon>
        <taxon>Neoteleostei</taxon>
        <taxon>Acanthomorphata</taxon>
        <taxon>Eupercaria</taxon>
        <taxon>Perciformes</taxon>
        <taxon>Notothenioidei</taxon>
        <taxon>Nototheniidae</taxon>
        <taxon>Pagothenia</taxon>
    </lineage>
</organism>
<dbReference type="Proteomes" id="UP001619887">
    <property type="component" value="Unassembled WGS sequence"/>
</dbReference>
<evidence type="ECO:0000313" key="2">
    <source>
        <dbReference type="EMBL" id="KAL3043602.1"/>
    </source>
</evidence>
<accession>A0ABD2FPC3</accession>
<evidence type="ECO:0000256" key="1">
    <source>
        <dbReference type="SAM" id="MobiDB-lite"/>
    </source>
</evidence>